<reference evidence="2 3" key="1">
    <citation type="journal article" date="2011" name="J. Bacteriol.">
        <title>Genome sequence of Methyloversatilis universalis FAM5T, a methylotrophic representative of the order Rhodocyclales.</title>
        <authorList>
            <person name="Kittichotirat W."/>
            <person name="Good N.M."/>
            <person name="Hall R."/>
            <person name="Bringel F."/>
            <person name="Lajus A."/>
            <person name="Medigue C."/>
            <person name="Smalley N.E."/>
            <person name="Beck D."/>
            <person name="Bumgarner R."/>
            <person name="Vuilleumier S."/>
            <person name="Kalyuzhnaya M.G."/>
        </authorList>
    </citation>
    <scope>NUCLEOTIDE SEQUENCE [LARGE SCALE GENOMIC DNA]</scope>
    <source>
        <strain evidence="3">ATCC BAA-1314 / JCM 13912 / FAM5</strain>
    </source>
</reference>
<dbReference type="OrthoDB" id="9793561at2"/>
<protein>
    <recommendedName>
        <fullName evidence="4">Lipoprotein</fullName>
    </recommendedName>
</protein>
<feature type="signal peptide" evidence="1">
    <location>
        <begin position="1"/>
        <end position="24"/>
    </location>
</feature>
<dbReference type="EMBL" id="AFHG01000058">
    <property type="protein sequence ID" value="EGK70232.1"/>
    <property type="molecule type" value="Genomic_DNA"/>
</dbReference>
<proteinExistence type="predicted"/>
<evidence type="ECO:0000313" key="2">
    <source>
        <dbReference type="EMBL" id="EGK70232.1"/>
    </source>
</evidence>
<keyword evidence="1" id="KW-0732">Signal</keyword>
<sequence>MTRNRLNVLLCALLAGALPLSAQAEEAAAPAYTITSNIGVFSQYIFRGISYTQENPAVQGGFDFAHESGAYLGIWGTNVSDLALSNATGEIDLYGGFAKTYGDWTVDVGFLQFIFPGGKYDLVGGGTESLNTLELNAAVSWKFIQLKYSYAVTDYFGFSKKSFGADSDGSDYLELNANYEFMPSWVLNAHVGHQKVKNYGDYDFTDWKLGVTKNFEGGWQAAVAYIDTNADKTLYTICDNAGGVQTRCKDTGDSKWLLYVKRTF</sequence>
<dbReference type="NCBIfam" id="TIGR02001">
    <property type="entry name" value="gcw_chp"/>
    <property type="match status" value="1"/>
</dbReference>
<dbReference type="Proteomes" id="UP000005019">
    <property type="component" value="Unassembled WGS sequence"/>
</dbReference>
<dbReference type="RefSeq" id="WP_008064154.1">
    <property type="nucleotide sequence ID" value="NZ_AFHG01000058.1"/>
</dbReference>
<comment type="caution">
    <text evidence="2">The sequence shown here is derived from an EMBL/GenBank/DDBJ whole genome shotgun (WGS) entry which is preliminary data.</text>
</comment>
<dbReference type="Pfam" id="PF09694">
    <property type="entry name" value="Gcw_chp"/>
    <property type="match status" value="1"/>
</dbReference>
<keyword evidence="3" id="KW-1185">Reference proteome</keyword>
<accession>F5RH28</accession>
<evidence type="ECO:0000313" key="3">
    <source>
        <dbReference type="Proteomes" id="UP000005019"/>
    </source>
</evidence>
<dbReference type="SUPFAM" id="SSF56935">
    <property type="entry name" value="Porins"/>
    <property type="match status" value="1"/>
</dbReference>
<feature type="chain" id="PRO_5003331615" description="Lipoprotein" evidence="1">
    <location>
        <begin position="25"/>
        <end position="264"/>
    </location>
</feature>
<evidence type="ECO:0008006" key="4">
    <source>
        <dbReference type="Google" id="ProtNLM"/>
    </source>
</evidence>
<gene>
    <name evidence="2" type="ORF">METUNv1_03620</name>
</gene>
<organism evidence="2 3">
    <name type="scientific">Methyloversatilis universalis (strain ATCC BAA-1314 / DSM 25237 / JCM 13912 / CCUG 52030 / FAM5)</name>
    <dbReference type="NCBI Taxonomy" id="1000565"/>
    <lineage>
        <taxon>Bacteria</taxon>
        <taxon>Pseudomonadati</taxon>
        <taxon>Pseudomonadota</taxon>
        <taxon>Betaproteobacteria</taxon>
        <taxon>Nitrosomonadales</taxon>
        <taxon>Sterolibacteriaceae</taxon>
        <taxon>Methyloversatilis</taxon>
    </lineage>
</organism>
<dbReference type="eggNOG" id="ENOG50318BZ">
    <property type="taxonomic scope" value="Bacteria"/>
</dbReference>
<dbReference type="InterPro" id="IPR010239">
    <property type="entry name" value="CHP02001"/>
</dbReference>
<dbReference type="STRING" id="1000565.METUNv1_03620"/>
<evidence type="ECO:0000256" key="1">
    <source>
        <dbReference type="SAM" id="SignalP"/>
    </source>
</evidence>
<name>F5RH28_METUF</name>
<dbReference type="AlphaFoldDB" id="F5RH28"/>